<keyword evidence="2" id="KW-0238">DNA-binding</keyword>
<dbReference type="SMART" id="SM00345">
    <property type="entry name" value="HTH_GNTR"/>
    <property type="match status" value="1"/>
</dbReference>
<dbReference type="SUPFAM" id="SSF48008">
    <property type="entry name" value="GntR ligand-binding domain-like"/>
    <property type="match status" value="1"/>
</dbReference>
<evidence type="ECO:0000256" key="3">
    <source>
        <dbReference type="ARBA" id="ARBA00023163"/>
    </source>
</evidence>
<dbReference type="SUPFAM" id="SSF46785">
    <property type="entry name" value="Winged helix' DNA-binding domain"/>
    <property type="match status" value="1"/>
</dbReference>
<evidence type="ECO:0000256" key="4">
    <source>
        <dbReference type="SAM" id="MobiDB-lite"/>
    </source>
</evidence>
<accession>A0A2U8GXQ7</accession>
<dbReference type="Pfam" id="PF07729">
    <property type="entry name" value="FCD"/>
    <property type="match status" value="1"/>
</dbReference>
<evidence type="ECO:0000259" key="5">
    <source>
        <dbReference type="PROSITE" id="PS50949"/>
    </source>
</evidence>
<feature type="domain" description="HTH gntR-type" evidence="5">
    <location>
        <begin position="33"/>
        <end position="101"/>
    </location>
</feature>
<dbReference type="GO" id="GO:0003700">
    <property type="term" value="F:DNA-binding transcription factor activity"/>
    <property type="evidence" value="ECO:0007669"/>
    <property type="project" value="InterPro"/>
</dbReference>
<dbReference type="InterPro" id="IPR008920">
    <property type="entry name" value="TF_FadR/GntR_C"/>
</dbReference>
<name>A0A2U8GXQ7_9RHOO</name>
<dbReference type="Gene3D" id="1.20.120.530">
    <property type="entry name" value="GntR ligand-binding domain-like"/>
    <property type="match status" value="1"/>
</dbReference>
<dbReference type="PRINTS" id="PR00035">
    <property type="entry name" value="HTHGNTR"/>
</dbReference>
<feature type="compositionally biased region" description="Basic and acidic residues" evidence="4">
    <location>
        <begin position="22"/>
        <end position="33"/>
    </location>
</feature>
<dbReference type="Pfam" id="PF00392">
    <property type="entry name" value="GntR"/>
    <property type="match status" value="1"/>
</dbReference>
<dbReference type="CDD" id="cd07377">
    <property type="entry name" value="WHTH_GntR"/>
    <property type="match status" value="1"/>
</dbReference>
<dbReference type="InterPro" id="IPR000524">
    <property type="entry name" value="Tscrpt_reg_HTH_GntR"/>
</dbReference>
<dbReference type="OrthoDB" id="5296437at2"/>
<dbReference type="PANTHER" id="PTHR43537">
    <property type="entry name" value="TRANSCRIPTIONAL REGULATOR, GNTR FAMILY"/>
    <property type="match status" value="1"/>
</dbReference>
<dbReference type="Gene3D" id="1.10.10.10">
    <property type="entry name" value="Winged helix-like DNA-binding domain superfamily/Winged helix DNA-binding domain"/>
    <property type="match status" value="1"/>
</dbReference>
<evidence type="ECO:0000256" key="2">
    <source>
        <dbReference type="ARBA" id="ARBA00023125"/>
    </source>
</evidence>
<dbReference type="EMBL" id="CP022188">
    <property type="protein sequence ID" value="AWI78499.1"/>
    <property type="molecule type" value="Genomic_DNA"/>
</dbReference>
<keyword evidence="3" id="KW-0804">Transcription</keyword>
<dbReference type="PANTHER" id="PTHR43537:SF5">
    <property type="entry name" value="UXU OPERON TRANSCRIPTIONAL REGULATOR"/>
    <property type="match status" value="1"/>
</dbReference>
<sequence>MARRKAAEPSIPQEPALVEEPAGERLHASGPRDRLSDQLYGKVFEQITSGSIKVGEQLPSEVEISERFGVSRPVVREALLRLRVDGLITSRQGLGTFVSHQPAPRIKTFAKAQDIASYLRCQEVRITLEGDAARLAAERHTDEQLAALVAAHEAFAEGVRSGNLEPAADLDFHARIAEASGNEFYSSLLESIHEAMTGLMRLTLGLTRTASKKRALTVLDEHTAIVAAIRAREGEEARVAMQFHLGQARRRLIDGRRDK</sequence>
<keyword evidence="1" id="KW-0805">Transcription regulation</keyword>
<dbReference type="SMART" id="SM00895">
    <property type="entry name" value="FCD"/>
    <property type="match status" value="1"/>
</dbReference>
<dbReference type="Proteomes" id="UP000244902">
    <property type="component" value="Chromosome"/>
</dbReference>
<evidence type="ECO:0000313" key="6">
    <source>
        <dbReference type="EMBL" id="AWI78499.1"/>
    </source>
</evidence>
<gene>
    <name evidence="6" type="ORF">CEW87_03480</name>
</gene>
<dbReference type="GO" id="GO:0003677">
    <property type="term" value="F:DNA binding"/>
    <property type="evidence" value="ECO:0007669"/>
    <property type="project" value="UniProtKB-KW"/>
</dbReference>
<dbReference type="InterPro" id="IPR036390">
    <property type="entry name" value="WH_DNA-bd_sf"/>
</dbReference>
<proteinExistence type="predicted"/>
<feature type="region of interest" description="Disordered" evidence="4">
    <location>
        <begin position="1"/>
        <end position="33"/>
    </location>
</feature>
<dbReference type="InterPro" id="IPR011711">
    <property type="entry name" value="GntR_C"/>
</dbReference>
<reference evidence="6 7" key="1">
    <citation type="submission" date="2017-06" db="EMBL/GenBank/DDBJ databases">
        <title>Azoarcus sp. TSNA42 complete genome sequence.</title>
        <authorList>
            <person name="Woo J.-H."/>
            <person name="Kim H.-S."/>
        </authorList>
    </citation>
    <scope>NUCLEOTIDE SEQUENCE [LARGE SCALE GENOMIC DNA]</scope>
    <source>
        <strain evidence="6 7">TSNA42</strain>
    </source>
</reference>
<dbReference type="InterPro" id="IPR036388">
    <property type="entry name" value="WH-like_DNA-bd_sf"/>
</dbReference>
<dbReference type="PROSITE" id="PS50949">
    <property type="entry name" value="HTH_GNTR"/>
    <property type="match status" value="1"/>
</dbReference>
<evidence type="ECO:0000313" key="7">
    <source>
        <dbReference type="Proteomes" id="UP000244902"/>
    </source>
</evidence>
<protein>
    <submittedName>
        <fullName evidence="6">GntR family transcriptional regulator</fullName>
    </submittedName>
</protein>
<dbReference type="AlphaFoldDB" id="A0A2U8GXQ7"/>
<evidence type="ECO:0000256" key="1">
    <source>
        <dbReference type="ARBA" id="ARBA00023015"/>
    </source>
</evidence>
<organism evidence="6 7">
    <name type="scientific">Parazoarcus communis</name>
    <dbReference type="NCBI Taxonomy" id="41977"/>
    <lineage>
        <taxon>Bacteria</taxon>
        <taxon>Pseudomonadati</taxon>
        <taxon>Pseudomonadota</taxon>
        <taxon>Betaproteobacteria</taxon>
        <taxon>Rhodocyclales</taxon>
        <taxon>Zoogloeaceae</taxon>
        <taxon>Parazoarcus</taxon>
    </lineage>
</organism>